<evidence type="ECO:0000256" key="1">
    <source>
        <dbReference type="ARBA" id="ARBA00022723"/>
    </source>
</evidence>
<keyword evidence="1" id="KW-0479">Metal-binding</keyword>
<dbReference type="Proteomes" id="UP000239590">
    <property type="component" value="Unassembled WGS sequence"/>
</dbReference>
<dbReference type="GO" id="GO:0005975">
    <property type="term" value="P:carbohydrate metabolic process"/>
    <property type="evidence" value="ECO:0007669"/>
    <property type="project" value="InterPro"/>
</dbReference>
<proteinExistence type="predicted"/>
<dbReference type="PANTHER" id="PTHR10587">
    <property type="entry name" value="GLYCOSYL TRANSFERASE-RELATED"/>
    <property type="match status" value="1"/>
</dbReference>
<name>A0A2S7ISJ0_9BACT</name>
<dbReference type="SUPFAM" id="SSF88713">
    <property type="entry name" value="Glycoside hydrolase/deacetylase"/>
    <property type="match status" value="1"/>
</dbReference>
<dbReference type="PROSITE" id="PS51257">
    <property type="entry name" value="PROKAR_LIPOPROTEIN"/>
    <property type="match status" value="1"/>
</dbReference>
<feature type="domain" description="NodB homology" evidence="3">
    <location>
        <begin position="30"/>
        <end position="258"/>
    </location>
</feature>
<dbReference type="Pfam" id="PF01522">
    <property type="entry name" value="Polysacc_deac_1"/>
    <property type="match status" value="1"/>
</dbReference>
<dbReference type="EMBL" id="PTRA01000001">
    <property type="protein sequence ID" value="PQA60687.1"/>
    <property type="molecule type" value="Genomic_DNA"/>
</dbReference>
<dbReference type="InterPro" id="IPR011330">
    <property type="entry name" value="Glyco_hydro/deAcase_b/a-brl"/>
</dbReference>
<dbReference type="InterPro" id="IPR002509">
    <property type="entry name" value="NODB_dom"/>
</dbReference>
<dbReference type="OrthoDB" id="2795102at2"/>
<evidence type="ECO:0000256" key="2">
    <source>
        <dbReference type="ARBA" id="ARBA00022801"/>
    </source>
</evidence>
<dbReference type="PANTHER" id="PTHR10587:SF133">
    <property type="entry name" value="CHITIN DEACETYLASE 1-RELATED"/>
    <property type="match status" value="1"/>
</dbReference>
<evidence type="ECO:0000313" key="4">
    <source>
        <dbReference type="EMBL" id="PQA60687.1"/>
    </source>
</evidence>
<organism evidence="4 5">
    <name type="scientific">Siphonobacter curvatus</name>
    <dbReference type="NCBI Taxonomy" id="2094562"/>
    <lineage>
        <taxon>Bacteria</taxon>
        <taxon>Pseudomonadati</taxon>
        <taxon>Bacteroidota</taxon>
        <taxon>Cytophagia</taxon>
        <taxon>Cytophagales</taxon>
        <taxon>Cytophagaceae</taxon>
        <taxon>Siphonobacter</taxon>
    </lineage>
</organism>
<dbReference type="GO" id="GO:0046872">
    <property type="term" value="F:metal ion binding"/>
    <property type="evidence" value="ECO:0007669"/>
    <property type="project" value="UniProtKB-KW"/>
</dbReference>
<gene>
    <name evidence="4" type="ORF">C5O19_14045</name>
</gene>
<dbReference type="GO" id="GO:0016810">
    <property type="term" value="F:hydrolase activity, acting on carbon-nitrogen (but not peptide) bonds"/>
    <property type="evidence" value="ECO:0007669"/>
    <property type="project" value="InterPro"/>
</dbReference>
<dbReference type="InterPro" id="IPR050248">
    <property type="entry name" value="Polysacc_deacetylase_ArnD"/>
</dbReference>
<evidence type="ECO:0000259" key="3">
    <source>
        <dbReference type="PROSITE" id="PS51677"/>
    </source>
</evidence>
<evidence type="ECO:0000313" key="5">
    <source>
        <dbReference type="Proteomes" id="UP000239590"/>
    </source>
</evidence>
<dbReference type="GO" id="GO:0016020">
    <property type="term" value="C:membrane"/>
    <property type="evidence" value="ECO:0007669"/>
    <property type="project" value="TreeGrafter"/>
</dbReference>
<sequence>MLHMGRWTFIVLLLFILTGCHSTPQHPERAGIALSFDDRFFSDWMALRPLLNQYQAKVTFYVNCPDSLTNEEVSILKTLQQEGHEIGFHGTIHGISTEMIQNLGVEGYLATEIRPGLSYLQQAGFHPTSYAHPGGNHNARVDSVLEASGFRILRDVALAERSYKGFRLYHLSPQWLPQIYYDFVPQRSVDALLFDTSANLSVAELRSALVRAKMRGKAVLLFGHQPFFSVPKPEQYGFDVQVLRQMLQTADSLNLKFYRMSDLPVIQ</sequence>
<keyword evidence="5" id="KW-1185">Reference proteome</keyword>
<comment type="caution">
    <text evidence="4">The sequence shown here is derived from an EMBL/GenBank/DDBJ whole genome shotgun (WGS) entry which is preliminary data.</text>
</comment>
<keyword evidence="2" id="KW-0378">Hydrolase</keyword>
<dbReference type="Gene3D" id="3.20.20.370">
    <property type="entry name" value="Glycoside hydrolase/deacetylase"/>
    <property type="match status" value="1"/>
</dbReference>
<reference evidence="5" key="1">
    <citation type="submission" date="2018-02" db="EMBL/GenBank/DDBJ databases">
        <title>Genome sequencing of Solimonas sp. HR-BB.</title>
        <authorList>
            <person name="Lee Y."/>
            <person name="Jeon C.O."/>
        </authorList>
    </citation>
    <scope>NUCLEOTIDE SEQUENCE [LARGE SCALE GENOMIC DNA]</scope>
    <source>
        <strain evidence="5">HR-U</strain>
    </source>
</reference>
<dbReference type="PROSITE" id="PS51677">
    <property type="entry name" value="NODB"/>
    <property type="match status" value="1"/>
</dbReference>
<dbReference type="AlphaFoldDB" id="A0A2S7ISJ0"/>
<accession>A0A2S7ISJ0</accession>
<protein>
    <submittedName>
        <fullName evidence="4">Polysaccharide deacetylase</fullName>
    </submittedName>
</protein>